<dbReference type="NCBIfam" id="NF041082">
    <property type="entry name" value="thermosome_alpha"/>
    <property type="match status" value="1"/>
</dbReference>
<evidence type="ECO:0000256" key="8">
    <source>
        <dbReference type="ARBA" id="ARBA00023186"/>
    </source>
</evidence>
<evidence type="ECO:0000256" key="5">
    <source>
        <dbReference type="ARBA" id="ARBA00022490"/>
    </source>
</evidence>
<dbReference type="RefSeq" id="XP_001010825.3">
    <property type="nucleotide sequence ID" value="XM_001010825.3"/>
</dbReference>
<dbReference type="GO" id="GO:0005524">
    <property type="term" value="F:ATP binding"/>
    <property type="evidence" value="ECO:0007669"/>
    <property type="project" value="UniProtKB-KW"/>
</dbReference>
<gene>
    <name evidence="12" type="ORF">TTHERM_00122290</name>
</gene>
<evidence type="ECO:0000313" key="13">
    <source>
        <dbReference type="Proteomes" id="UP000009168"/>
    </source>
</evidence>
<dbReference type="InterPro" id="IPR002423">
    <property type="entry name" value="Cpn60/GroEL/TCP-1"/>
</dbReference>
<dbReference type="InterPro" id="IPR017998">
    <property type="entry name" value="Chaperone_TCP-1"/>
</dbReference>
<comment type="similarity">
    <text evidence="2 11">Belongs to the TCP-1 chaperonin family.</text>
</comment>
<dbReference type="FunFam" id="1.10.560.10:FF:000070">
    <property type="entry name" value="Uncharacterized protein"/>
    <property type="match status" value="1"/>
</dbReference>
<keyword evidence="7 11" id="KW-0067">ATP-binding</keyword>
<dbReference type="EMBL" id="GG662798">
    <property type="protein sequence ID" value="EAR90580.3"/>
    <property type="molecule type" value="Genomic_DNA"/>
</dbReference>
<keyword evidence="6 11" id="KW-0547">Nucleotide-binding</keyword>
<keyword evidence="13" id="KW-1185">Reference proteome</keyword>
<dbReference type="CDD" id="cd03335">
    <property type="entry name" value="TCP1_alpha"/>
    <property type="match status" value="1"/>
</dbReference>
<evidence type="ECO:0000256" key="6">
    <source>
        <dbReference type="ARBA" id="ARBA00022741"/>
    </source>
</evidence>
<dbReference type="GeneID" id="7833208"/>
<comment type="subcellular location">
    <subcellularLocation>
        <location evidence="1">Cytoplasm</location>
    </subcellularLocation>
</comment>
<dbReference type="NCBIfam" id="NF041083">
    <property type="entry name" value="thermosome_beta"/>
    <property type="match status" value="1"/>
</dbReference>
<dbReference type="Gene3D" id="1.10.560.10">
    <property type="entry name" value="GroEL-like equatorial domain"/>
    <property type="match status" value="1"/>
</dbReference>
<keyword evidence="8 11" id="KW-0143">Chaperone</keyword>
<dbReference type="SUPFAM" id="SSF54849">
    <property type="entry name" value="GroEL-intermediate domain like"/>
    <property type="match status" value="1"/>
</dbReference>
<dbReference type="PROSITE" id="PS00751">
    <property type="entry name" value="TCP1_2"/>
    <property type="match status" value="1"/>
</dbReference>
<dbReference type="Gene3D" id="3.50.7.10">
    <property type="entry name" value="GroEL"/>
    <property type="match status" value="1"/>
</dbReference>
<dbReference type="Proteomes" id="UP000009168">
    <property type="component" value="Unassembled WGS sequence"/>
</dbReference>
<keyword evidence="5" id="KW-0963">Cytoplasm</keyword>
<dbReference type="InterPro" id="IPR053374">
    <property type="entry name" value="TCP-1_chaperonin"/>
</dbReference>
<dbReference type="GO" id="GO:0140662">
    <property type="term" value="F:ATP-dependent protein folding chaperone"/>
    <property type="evidence" value="ECO:0007669"/>
    <property type="project" value="InterPro"/>
</dbReference>
<dbReference type="SUPFAM" id="SSF52029">
    <property type="entry name" value="GroEL apical domain-like"/>
    <property type="match status" value="1"/>
</dbReference>
<accession>Q22YU1</accession>
<organism evidence="12 13">
    <name type="scientific">Tetrahymena thermophila (strain SB210)</name>
    <dbReference type="NCBI Taxonomy" id="312017"/>
    <lineage>
        <taxon>Eukaryota</taxon>
        <taxon>Sar</taxon>
        <taxon>Alveolata</taxon>
        <taxon>Ciliophora</taxon>
        <taxon>Intramacronucleata</taxon>
        <taxon>Oligohymenophorea</taxon>
        <taxon>Hymenostomatida</taxon>
        <taxon>Tetrahymenina</taxon>
        <taxon>Tetrahymenidae</taxon>
        <taxon>Tetrahymena</taxon>
    </lineage>
</organism>
<dbReference type="GO" id="GO:0005737">
    <property type="term" value="C:cytoplasm"/>
    <property type="evidence" value="ECO:0007669"/>
    <property type="project" value="UniProtKB-SubCell"/>
</dbReference>
<name>Q22YU1_TETTS</name>
<dbReference type="InterPro" id="IPR027410">
    <property type="entry name" value="TCP-1-like_intermed_sf"/>
</dbReference>
<dbReference type="GO" id="GO:0051082">
    <property type="term" value="F:unfolded protein binding"/>
    <property type="evidence" value="ECO:0007669"/>
    <property type="project" value="InterPro"/>
</dbReference>
<sequence length="604" mass="66343">MKISKILKINDQKNKNKQKQKAKKYKQSLNKKKNLFIHKNKAKSTLVQLIKYSILNKMAPSVGILGERDQGQDVRTNNVTAVMAIANIVKSSLGPQGLDKMLVDEVGDVTITNDGATILRQLEVQHPAAKVIVELSQLQDKEVGDGTTSVVILAAELLKRANELIKNKVHPTNIITGFKIAAKEACNYIKDHLAISVEHLGREALINVAKTSMSSKLIGPESNLFSSIVVDAVETVKMTNLSGETKYPIKNVKIVKSHGQSTLQSQLIKGYVLQTQRADQQMKTRIEKAKIALLDFNLNKFRLQMGIQILVNDPKNLEKIRFKECEILKERCKKIIEAGANVIVTSAGMDDVATKYLVEAGVLGIRRVDKHDLRRIAKASGATVVTTLATPEGDEVFEASYLGECAEVYEEAVGDNDCIFFRGMKKSNCASIIIRGANEFMCEEVDRSLHDSLCVVKRTLESGYVVPGGGAVEIALSIKLEDFARTLGNKEQTAVAEFCEALNIIPKVLAANAAQDATELVSKLRALHAASQSSDDPTKKELKNCGLDLSLGKVRNNVKAGVLEPMVSKIKSLRFATEAAITILRIDDMIKLNPQQEELPQGRH</sequence>
<dbReference type="NCBIfam" id="TIGR02340">
    <property type="entry name" value="chap_CCT_alpha"/>
    <property type="match status" value="1"/>
</dbReference>
<evidence type="ECO:0000256" key="4">
    <source>
        <dbReference type="ARBA" id="ARBA00014424"/>
    </source>
</evidence>
<dbReference type="AlphaFoldDB" id="Q22YU1"/>
<dbReference type="eggNOG" id="KOG0360">
    <property type="taxonomic scope" value="Eukaryota"/>
</dbReference>
<dbReference type="InterPro" id="IPR027409">
    <property type="entry name" value="GroEL-like_apical_dom_sf"/>
</dbReference>
<dbReference type="PROSITE" id="PS00995">
    <property type="entry name" value="TCP1_3"/>
    <property type="match status" value="1"/>
</dbReference>
<evidence type="ECO:0000256" key="1">
    <source>
        <dbReference type="ARBA" id="ARBA00004496"/>
    </source>
</evidence>
<protein>
    <recommendedName>
        <fullName evidence="4">T-complex protein 1 subunit alpha</fullName>
    </recommendedName>
    <alternativeName>
        <fullName evidence="10">CCT-alpha</fullName>
    </alternativeName>
</protein>
<dbReference type="STRING" id="312017.Q22YU1"/>
<dbReference type="HOGENOM" id="CLU_008891_5_1_1"/>
<evidence type="ECO:0000313" key="12">
    <source>
        <dbReference type="EMBL" id="EAR90580.3"/>
    </source>
</evidence>
<dbReference type="OrthoDB" id="496at2759"/>
<evidence type="ECO:0000256" key="2">
    <source>
        <dbReference type="ARBA" id="ARBA00008020"/>
    </source>
</evidence>
<dbReference type="InterPro" id="IPR027413">
    <property type="entry name" value="GROEL-like_equatorial_sf"/>
</dbReference>
<dbReference type="InParanoid" id="Q22YU1"/>
<evidence type="ECO:0000256" key="9">
    <source>
        <dbReference type="ARBA" id="ARBA00024677"/>
    </source>
</evidence>
<dbReference type="PRINTS" id="PR00304">
    <property type="entry name" value="TCOMPLEXTCP1"/>
</dbReference>
<evidence type="ECO:0000256" key="11">
    <source>
        <dbReference type="RuleBase" id="RU004187"/>
    </source>
</evidence>
<reference evidence="13" key="1">
    <citation type="journal article" date="2006" name="PLoS Biol.">
        <title>Macronuclear genome sequence of the ciliate Tetrahymena thermophila, a model eukaryote.</title>
        <authorList>
            <person name="Eisen J.A."/>
            <person name="Coyne R.S."/>
            <person name="Wu M."/>
            <person name="Wu D."/>
            <person name="Thiagarajan M."/>
            <person name="Wortman J.R."/>
            <person name="Badger J.H."/>
            <person name="Ren Q."/>
            <person name="Amedeo P."/>
            <person name="Jones K.M."/>
            <person name="Tallon L.J."/>
            <person name="Delcher A.L."/>
            <person name="Salzberg S.L."/>
            <person name="Silva J.C."/>
            <person name="Haas B.J."/>
            <person name="Majoros W.H."/>
            <person name="Farzad M."/>
            <person name="Carlton J.M."/>
            <person name="Smith R.K. Jr."/>
            <person name="Garg J."/>
            <person name="Pearlman R.E."/>
            <person name="Karrer K.M."/>
            <person name="Sun L."/>
            <person name="Manning G."/>
            <person name="Elde N.C."/>
            <person name="Turkewitz A.P."/>
            <person name="Asai D.J."/>
            <person name="Wilkes D.E."/>
            <person name="Wang Y."/>
            <person name="Cai H."/>
            <person name="Collins K."/>
            <person name="Stewart B.A."/>
            <person name="Lee S.R."/>
            <person name="Wilamowska K."/>
            <person name="Weinberg Z."/>
            <person name="Ruzzo W.L."/>
            <person name="Wloga D."/>
            <person name="Gaertig J."/>
            <person name="Frankel J."/>
            <person name="Tsao C.-C."/>
            <person name="Gorovsky M.A."/>
            <person name="Keeling P.J."/>
            <person name="Waller R.F."/>
            <person name="Patron N.J."/>
            <person name="Cherry J.M."/>
            <person name="Stover N.A."/>
            <person name="Krieger C.J."/>
            <person name="del Toro C."/>
            <person name="Ryder H.F."/>
            <person name="Williamson S.C."/>
            <person name="Barbeau R.A."/>
            <person name="Hamilton E.P."/>
            <person name="Orias E."/>
        </authorList>
    </citation>
    <scope>NUCLEOTIDE SEQUENCE [LARGE SCALE GENOMIC DNA]</scope>
    <source>
        <strain evidence="13">SB210</strain>
    </source>
</reference>
<dbReference type="InterPro" id="IPR002194">
    <property type="entry name" value="Chaperonin_TCP-1_CS"/>
</dbReference>
<dbReference type="PROSITE" id="PS00750">
    <property type="entry name" value="TCP1_1"/>
    <property type="match status" value="1"/>
</dbReference>
<dbReference type="SUPFAM" id="SSF48592">
    <property type="entry name" value="GroEL equatorial domain-like"/>
    <property type="match status" value="1"/>
</dbReference>
<dbReference type="InterPro" id="IPR012715">
    <property type="entry name" value="Chap_CCT_alpha"/>
</dbReference>
<proteinExistence type="inferred from homology"/>
<evidence type="ECO:0000256" key="10">
    <source>
        <dbReference type="ARBA" id="ARBA00030049"/>
    </source>
</evidence>
<evidence type="ECO:0000256" key="3">
    <source>
        <dbReference type="ARBA" id="ARBA00011531"/>
    </source>
</evidence>
<dbReference type="KEGG" id="tet:TTHERM_00122290"/>
<dbReference type="InterPro" id="IPR054827">
    <property type="entry name" value="thermosome_alpha"/>
</dbReference>
<dbReference type="Pfam" id="PF00118">
    <property type="entry name" value="Cpn60_TCP1"/>
    <property type="match status" value="1"/>
</dbReference>
<dbReference type="PANTHER" id="PTHR11353">
    <property type="entry name" value="CHAPERONIN"/>
    <property type="match status" value="1"/>
</dbReference>
<dbReference type="GO" id="GO:0016887">
    <property type="term" value="F:ATP hydrolysis activity"/>
    <property type="evidence" value="ECO:0007669"/>
    <property type="project" value="InterPro"/>
</dbReference>
<comment type="function">
    <text evidence="9">Molecular chaperone; assists the folding of proteins upon ATP hydrolysis. Known to play a role, in vitro, in the folding of actin and tubulin.</text>
</comment>
<comment type="subunit">
    <text evidence="3">Heterooligomeric complex of about 850 to 900 kDa that forms two stacked rings, 12 to 16 nm in diameter.</text>
</comment>
<dbReference type="Gene3D" id="3.30.260.10">
    <property type="entry name" value="TCP-1-like chaperonin intermediate domain"/>
    <property type="match status" value="1"/>
</dbReference>
<evidence type="ECO:0000256" key="7">
    <source>
        <dbReference type="ARBA" id="ARBA00022840"/>
    </source>
</evidence>
<dbReference type="FunCoup" id="Q22YU1">
    <property type="interactions" value="672"/>
</dbReference>